<evidence type="ECO:0000256" key="9">
    <source>
        <dbReference type="ARBA" id="ARBA00023136"/>
    </source>
</evidence>
<feature type="transmembrane region" description="Helical" evidence="12">
    <location>
        <begin position="24"/>
        <end position="50"/>
    </location>
</feature>
<dbReference type="Pfam" id="PF13853">
    <property type="entry name" value="7tm_4"/>
    <property type="match status" value="1"/>
</dbReference>
<dbReference type="InterPro" id="IPR000725">
    <property type="entry name" value="Olfact_rcpt"/>
</dbReference>
<evidence type="ECO:0000256" key="8">
    <source>
        <dbReference type="ARBA" id="ARBA00023040"/>
    </source>
</evidence>
<dbReference type="PRINTS" id="PR00237">
    <property type="entry name" value="GPCRRHODOPSN"/>
</dbReference>
<dbReference type="GO" id="GO:0005886">
    <property type="term" value="C:plasma membrane"/>
    <property type="evidence" value="ECO:0007669"/>
    <property type="project" value="UniProtKB-SubCell"/>
</dbReference>
<proteinExistence type="predicted"/>
<name>H9GVE2_ANOCA</name>
<feature type="transmembrane region" description="Helical" evidence="12">
    <location>
        <begin position="97"/>
        <end position="118"/>
    </location>
</feature>
<reference evidence="14" key="1">
    <citation type="submission" date="2009-12" db="EMBL/GenBank/DDBJ databases">
        <title>The Genome Sequence of Anolis carolinensis (Green Anole Lizard).</title>
        <authorList>
            <consortium name="The Genome Sequencing Platform"/>
            <person name="Di Palma F."/>
            <person name="Alfoldi J."/>
            <person name="Heiman D."/>
            <person name="Young S."/>
            <person name="Grabherr M."/>
            <person name="Johnson J."/>
            <person name="Lander E.S."/>
            <person name="Lindblad-Toh K."/>
        </authorList>
    </citation>
    <scope>NUCLEOTIDE SEQUENCE [LARGE SCALE GENOMIC DNA]</scope>
    <source>
        <strain evidence="14">JBL SC #1</strain>
    </source>
</reference>
<feature type="domain" description="G-protein coupled receptors family 1 profile" evidence="13">
    <location>
        <begin position="40"/>
        <end position="295"/>
    </location>
</feature>
<evidence type="ECO:0000256" key="10">
    <source>
        <dbReference type="ARBA" id="ARBA00023170"/>
    </source>
</evidence>
<keyword evidence="3" id="KW-1003">Cell membrane</keyword>
<comment type="subcellular location">
    <subcellularLocation>
        <location evidence="2">Cell membrane</location>
        <topology evidence="2">Multi-pass membrane protein</topology>
    </subcellularLocation>
</comment>
<reference evidence="14" key="2">
    <citation type="submission" date="2025-08" db="UniProtKB">
        <authorList>
            <consortium name="Ensembl"/>
        </authorList>
    </citation>
    <scope>IDENTIFICATION</scope>
</reference>
<keyword evidence="4" id="KW-0716">Sensory transduction</keyword>
<organism evidence="14 15">
    <name type="scientific">Anolis carolinensis</name>
    <name type="common">Green anole</name>
    <name type="synonym">American chameleon</name>
    <dbReference type="NCBI Taxonomy" id="28377"/>
    <lineage>
        <taxon>Eukaryota</taxon>
        <taxon>Metazoa</taxon>
        <taxon>Chordata</taxon>
        <taxon>Craniata</taxon>
        <taxon>Vertebrata</taxon>
        <taxon>Euteleostomi</taxon>
        <taxon>Lepidosauria</taxon>
        <taxon>Squamata</taxon>
        <taxon>Bifurcata</taxon>
        <taxon>Unidentata</taxon>
        <taxon>Episquamata</taxon>
        <taxon>Toxicofera</taxon>
        <taxon>Iguania</taxon>
        <taxon>Dactyloidae</taxon>
        <taxon>Anolis</taxon>
    </lineage>
</organism>
<keyword evidence="7 12" id="KW-1133">Transmembrane helix</keyword>
<dbReference type="PROSITE" id="PS50262">
    <property type="entry name" value="G_PROTEIN_RECEP_F1_2"/>
    <property type="match status" value="1"/>
</dbReference>
<keyword evidence="10" id="KW-0675">Receptor</keyword>
<evidence type="ECO:0000256" key="11">
    <source>
        <dbReference type="ARBA" id="ARBA00023224"/>
    </source>
</evidence>
<dbReference type="InterPro" id="IPR000276">
    <property type="entry name" value="GPCR_Rhodpsn"/>
</dbReference>
<evidence type="ECO:0000256" key="4">
    <source>
        <dbReference type="ARBA" id="ARBA00022606"/>
    </source>
</evidence>
<dbReference type="HOGENOM" id="CLU_012526_0_1_1"/>
<sequence length="323" mass="35833">IMNNFTSTSSFLLLEFSDMRELQILSFFVFLALYLTALIGNLLIVTVVAVDSHLHTPMYYFLFNLAMSDIGSISVMVPKAMAMSLKNDRSITYAGCVAQVFFHVFFATSGFSVLTIMAHDRYVAICHPLHYERIMHKGACLQMVAIGLIGSLIYTILHTGGTFGNTFCSNIVNQFFCEIPQLIKLSCSGISIMETGFLILAFSLALGYLIVIIRSYVQIFVVVLRIPSSQGQKKALSTCKKALSTCLPHLTVVSMLVFCGLFAYAKPPTGTSSKLDLAFAVVYTILPPMLNPFVYSMRNKEIKTALWKLLDFFLFASFSCCMG</sequence>
<evidence type="ECO:0000259" key="13">
    <source>
        <dbReference type="PROSITE" id="PS50262"/>
    </source>
</evidence>
<dbReference type="InterPro" id="IPR050516">
    <property type="entry name" value="Olfactory_GPCR"/>
</dbReference>
<dbReference type="InterPro" id="IPR017452">
    <property type="entry name" value="GPCR_Rhodpsn_7TM"/>
</dbReference>
<dbReference type="GeneTree" id="ENSGT01050000244828"/>
<accession>H9GVE2</accession>
<dbReference type="PANTHER" id="PTHR26452">
    <property type="entry name" value="OLFACTORY RECEPTOR"/>
    <property type="match status" value="1"/>
</dbReference>
<keyword evidence="15" id="KW-1185">Reference proteome</keyword>
<evidence type="ECO:0000256" key="12">
    <source>
        <dbReference type="SAM" id="Phobius"/>
    </source>
</evidence>
<comment type="function">
    <text evidence="1">Odorant receptor.</text>
</comment>
<evidence type="ECO:0000256" key="2">
    <source>
        <dbReference type="ARBA" id="ARBA00004651"/>
    </source>
</evidence>
<dbReference type="Ensembl" id="ENSACAT00000024766.3">
    <property type="protein sequence ID" value="ENSACAP00000021280.3"/>
    <property type="gene ID" value="ENSACAG00000024155.3"/>
</dbReference>
<dbReference type="InParanoid" id="H9GVE2"/>
<dbReference type="GO" id="GO:0004984">
    <property type="term" value="F:olfactory receptor activity"/>
    <property type="evidence" value="ECO:0000318"/>
    <property type="project" value="GO_Central"/>
</dbReference>
<dbReference type="FunFam" id="1.20.1070.10:FF:000037">
    <property type="entry name" value="Olfactory receptor"/>
    <property type="match status" value="1"/>
</dbReference>
<dbReference type="SUPFAM" id="SSF81321">
    <property type="entry name" value="Family A G protein-coupled receptor-like"/>
    <property type="match status" value="1"/>
</dbReference>
<evidence type="ECO:0000256" key="6">
    <source>
        <dbReference type="ARBA" id="ARBA00022725"/>
    </source>
</evidence>
<evidence type="ECO:0000256" key="5">
    <source>
        <dbReference type="ARBA" id="ARBA00022692"/>
    </source>
</evidence>
<evidence type="ECO:0000313" key="15">
    <source>
        <dbReference type="Proteomes" id="UP000001646"/>
    </source>
</evidence>
<feature type="transmembrane region" description="Helical" evidence="12">
    <location>
        <begin position="139"/>
        <end position="157"/>
    </location>
</feature>
<protein>
    <recommendedName>
        <fullName evidence="13">G-protein coupled receptors family 1 profile domain-containing protein</fullName>
    </recommendedName>
</protein>
<feature type="transmembrane region" description="Helical" evidence="12">
    <location>
        <begin position="198"/>
        <end position="224"/>
    </location>
</feature>
<keyword evidence="5 12" id="KW-0812">Transmembrane</keyword>
<dbReference type="PRINTS" id="PR00245">
    <property type="entry name" value="OLFACTORYR"/>
</dbReference>
<feature type="transmembrane region" description="Helical" evidence="12">
    <location>
        <begin position="245"/>
        <end position="265"/>
    </location>
</feature>
<dbReference type="Bgee" id="ENSACAG00000024155">
    <property type="expression patterns" value="Expressed in dewlap and 1 other cell type or tissue"/>
</dbReference>
<evidence type="ECO:0000313" key="14">
    <source>
        <dbReference type="Ensembl" id="ENSACAP00000021280.3"/>
    </source>
</evidence>
<feature type="transmembrane region" description="Helical" evidence="12">
    <location>
        <begin position="57"/>
        <end position="77"/>
    </location>
</feature>
<dbReference type="AlphaFoldDB" id="H9GVE2"/>
<evidence type="ECO:0000256" key="7">
    <source>
        <dbReference type="ARBA" id="ARBA00022989"/>
    </source>
</evidence>
<dbReference type="Proteomes" id="UP000001646">
    <property type="component" value="Unplaced"/>
</dbReference>
<keyword evidence="6" id="KW-0552">Olfaction</keyword>
<reference evidence="14" key="3">
    <citation type="submission" date="2025-09" db="UniProtKB">
        <authorList>
            <consortium name="Ensembl"/>
        </authorList>
    </citation>
    <scope>IDENTIFICATION</scope>
</reference>
<evidence type="ECO:0000256" key="1">
    <source>
        <dbReference type="ARBA" id="ARBA00002936"/>
    </source>
</evidence>
<feature type="transmembrane region" description="Helical" evidence="12">
    <location>
        <begin position="277"/>
        <end position="295"/>
    </location>
</feature>
<keyword evidence="8" id="KW-0297">G-protein coupled receptor</keyword>
<keyword evidence="11" id="KW-0807">Transducer</keyword>
<dbReference type="SMART" id="SM01381">
    <property type="entry name" value="7TM_GPCR_Srsx"/>
    <property type="match status" value="1"/>
</dbReference>
<dbReference type="Gene3D" id="1.20.1070.10">
    <property type="entry name" value="Rhodopsin 7-helix transmembrane proteins"/>
    <property type="match status" value="1"/>
</dbReference>
<evidence type="ECO:0000256" key="3">
    <source>
        <dbReference type="ARBA" id="ARBA00022475"/>
    </source>
</evidence>
<dbReference type="GO" id="GO:0005549">
    <property type="term" value="F:odorant binding"/>
    <property type="evidence" value="ECO:0000318"/>
    <property type="project" value="GO_Central"/>
</dbReference>
<keyword evidence="9 12" id="KW-0472">Membrane</keyword>
<dbReference type="CDD" id="cd15227">
    <property type="entry name" value="7tmA_OR14-like"/>
    <property type="match status" value="1"/>
</dbReference>
<dbReference type="GO" id="GO:0004930">
    <property type="term" value="F:G protein-coupled receptor activity"/>
    <property type="evidence" value="ECO:0007669"/>
    <property type="project" value="UniProtKB-KW"/>
</dbReference>